<feature type="chain" id="PRO_5019304812" description="Extracellular membrane protein CFEM domain-containing protein" evidence="1">
    <location>
        <begin position="17"/>
        <end position="102"/>
    </location>
</feature>
<dbReference type="STRING" id="363999.A0A439DF14"/>
<keyword evidence="1" id="KW-0732">Signal</keyword>
<proteinExistence type="predicted"/>
<dbReference type="EMBL" id="RYZI01000038">
    <property type="protein sequence ID" value="RWA12958.1"/>
    <property type="molecule type" value="Genomic_DNA"/>
</dbReference>
<evidence type="ECO:0008006" key="4">
    <source>
        <dbReference type="Google" id="ProtNLM"/>
    </source>
</evidence>
<dbReference type="Proteomes" id="UP000286045">
    <property type="component" value="Unassembled WGS sequence"/>
</dbReference>
<accession>A0A439DF14</accession>
<protein>
    <recommendedName>
        <fullName evidence="4">Extracellular membrane protein CFEM domain-containing protein</fullName>
    </recommendedName>
</protein>
<feature type="signal peptide" evidence="1">
    <location>
        <begin position="1"/>
        <end position="16"/>
    </location>
</feature>
<evidence type="ECO:0000313" key="3">
    <source>
        <dbReference type="Proteomes" id="UP000286045"/>
    </source>
</evidence>
<gene>
    <name evidence="2" type="ORF">EKO27_g2143</name>
</gene>
<evidence type="ECO:0000256" key="1">
    <source>
        <dbReference type="SAM" id="SignalP"/>
    </source>
</evidence>
<evidence type="ECO:0000313" key="2">
    <source>
        <dbReference type="EMBL" id="RWA12958.1"/>
    </source>
</evidence>
<keyword evidence="3" id="KW-1185">Reference proteome</keyword>
<comment type="caution">
    <text evidence="2">The sequence shown here is derived from an EMBL/GenBank/DDBJ whole genome shotgun (WGS) entry which is preliminary data.</text>
</comment>
<organism evidence="2 3">
    <name type="scientific">Xylaria grammica</name>
    <dbReference type="NCBI Taxonomy" id="363999"/>
    <lineage>
        <taxon>Eukaryota</taxon>
        <taxon>Fungi</taxon>
        <taxon>Dikarya</taxon>
        <taxon>Ascomycota</taxon>
        <taxon>Pezizomycotina</taxon>
        <taxon>Sordariomycetes</taxon>
        <taxon>Xylariomycetidae</taxon>
        <taxon>Xylariales</taxon>
        <taxon>Xylariaceae</taxon>
        <taxon>Xylaria</taxon>
    </lineage>
</organism>
<sequence>MQFATFLALAAPLVAALPQADPTTTSPAAPSQTADLEAICESQASTYKDSCPRCLHNCAASSYPEQCYYSVFFTINGIQADCQAHSGIDCRNKAIDQVCGSQ</sequence>
<name>A0A439DF14_9PEZI</name>
<reference evidence="2 3" key="1">
    <citation type="submission" date="2018-12" db="EMBL/GenBank/DDBJ databases">
        <title>Draft genome sequence of Xylaria grammica IHI A82.</title>
        <authorList>
            <person name="Buettner E."/>
            <person name="Kellner H."/>
        </authorList>
    </citation>
    <scope>NUCLEOTIDE SEQUENCE [LARGE SCALE GENOMIC DNA]</scope>
    <source>
        <strain evidence="2 3">IHI A82</strain>
    </source>
</reference>
<dbReference type="AlphaFoldDB" id="A0A439DF14"/>